<evidence type="ECO:0000313" key="7">
    <source>
        <dbReference type="EMBL" id="NWI61867.1"/>
    </source>
</evidence>
<keyword evidence="3" id="KW-0547">Nucleotide-binding</keyword>
<evidence type="ECO:0000313" key="8">
    <source>
        <dbReference type="Proteomes" id="UP000642973"/>
    </source>
</evidence>
<dbReference type="PANTHER" id="PTHR24351">
    <property type="entry name" value="RIBOSOMAL PROTEIN S6 KINASE"/>
    <property type="match status" value="1"/>
</dbReference>
<dbReference type="EMBL" id="WEIV01055829">
    <property type="protein sequence ID" value="NWI61867.1"/>
    <property type="molecule type" value="Genomic_DNA"/>
</dbReference>
<evidence type="ECO:0000259" key="6">
    <source>
        <dbReference type="PROSITE" id="PS50011"/>
    </source>
</evidence>
<dbReference type="GO" id="GO:0004674">
    <property type="term" value="F:protein serine/threonine kinase activity"/>
    <property type="evidence" value="ECO:0007669"/>
    <property type="project" value="UniProtKB-KW"/>
</dbReference>
<sequence length="53" mass="6271">QDRLYFVMEYVTGGDLMYHIQQVGKFKEPHAMFYAAEIAIGLFFLHNQGIIYR</sequence>
<organism evidence="7 8">
    <name type="scientific">Calyptomena viridis</name>
    <name type="common">Lesser green broadbill</name>
    <dbReference type="NCBI Taxonomy" id="135972"/>
    <lineage>
        <taxon>Eukaryota</taxon>
        <taxon>Metazoa</taxon>
        <taxon>Chordata</taxon>
        <taxon>Craniata</taxon>
        <taxon>Vertebrata</taxon>
        <taxon>Euteleostomi</taxon>
        <taxon>Archelosauria</taxon>
        <taxon>Archosauria</taxon>
        <taxon>Dinosauria</taxon>
        <taxon>Saurischia</taxon>
        <taxon>Theropoda</taxon>
        <taxon>Coelurosauria</taxon>
        <taxon>Aves</taxon>
        <taxon>Neognathae</taxon>
        <taxon>Neoaves</taxon>
        <taxon>Telluraves</taxon>
        <taxon>Australaves</taxon>
        <taxon>Passeriformes</taxon>
        <taxon>Eurylaimidae</taxon>
        <taxon>Calyptomena</taxon>
    </lineage>
</organism>
<feature type="domain" description="Protein kinase" evidence="6">
    <location>
        <begin position="1"/>
        <end position="53"/>
    </location>
</feature>
<dbReference type="InterPro" id="IPR000719">
    <property type="entry name" value="Prot_kinase_dom"/>
</dbReference>
<keyword evidence="2" id="KW-0808">Transferase</keyword>
<dbReference type="GO" id="GO:0005524">
    <property type="term" value="F:ATP binding"/>
    <property type="evidence" value="ECO:0007669"/>
    <property type="project" value="UniProtKB-KW"/>
</dbReference>
<dbReference type="InterPro" id="IPR011009">
    <property type="entry name" value="Kinase-like_dom_sf"/>
</dbReference>
<dbReference type="Pfam" id="PF00069">
    <property type="entry name" value="Pkinase"/>
    <property type="match status" value="1"/>
</dbReference>
<dbReference type="PROSITE" id="PS50011">
    <property type="entry name" value="PROTEIN_KINASE_DOM"/>
    <property type="match status" value="1"/>
</dbReference>
<dbReference type="AlphaFoldDB" id="A0A851D2D8"/>
<dbReference type="SUPFAM" id="SSF56112">
    <property type="entry name" value="Protein kinase-like (PK-like)"/>
    <property type="match status" value="1"/>
</dbReference>
<feature type="non-terminal residue" evidence="7">
    <location>
        <position position="53"/>
    </location>
</feature>
<gene>
    <name evidence="7" type="primary">Prkcg</name>
    <name evidence="7" type="ORF">CALVIR_R14472</name>
</gene>
<evidence type="ECO:0000256" key="4">
    <source>
        <dbReference type="ARBA" id="ARBA00022777"/>
    </source>
</evidence>
<name>A0A851D2D8_CALVR</name>
<evidence type="ECO:0000256" key="3">
    <source>
        <dbReference type="ARBA" id="ARBA00022741"/>
    </source>
</evidence>
<evidence type="ECO:0000256" key="2">
    <source>
        <dbReference type="ARBA" id="ARBA00022679"/>
    </source>
</evidence>
<keyword evidence="4 7" id="KW-0418">Kinase</keyword>
<evidence type="ECO:0000256" key="5">
    <source>
        <dbReference type="ARBA" id="ARBA00022840"/>
    </source>
</evidence>
<evidence type="ECO:0000256" key="1">
    <source>
        <dbReference type="ARBA" id="ARBA00022527"/>
    </source>
</evidence>
<dbReference type="Gene3D" id="1.10.510.10">
    <property type="entry name" value="Transferase(Phosphotransferase) domain 1"/>
    <property type="match status" value="1"/>
</dbReference>
<keyword evidence="8" id="KW-1185">Reference proteome</keyword>
<dbReference type="Gene3D" id="3.30.200.20">
    <property type="entry name" value="Phosphorylase Kinase, domain 1"/>
    <property type="match status" value="1"/>
</dbReference>
<proteinExistence type="predicted"/>
<comment type="caution">
    <text evidence="7">The sequence shown here is derived from an EMBL/GenBank/DDBJ whole genome shotgun (WGS) entry which is preliminary data.</text>
</comment>
<protein>
    <submittedName>
        <fullName evidence="7">KPCG kinase</fullName>
    </submittedName>
</protein>
<keyword evidence="5" id="KW-0067">ATP-binding</keyword>
<accession>A0A851D2D8</accession>
<reference evidence="7" key="1">
    <citation type="submission" date="2019-10" db="EMBL/GenBank/DDBJ databases">
        <title>Bird 10,000 Genomes (B10K) Project - Family phase.</title>
        <authorList>
            <person name="Zhang G."/>
        </authorList>
    </citation>
    <scope>NUCLEOTIDE SEQUENCE</scope>
    <source>
        <strain evidence="7">B10K-DU-002-55</strain>
        <tissue evidence="7">Muscle</tissue>
    </source>
</reference>
<keyword evidence="1" id="KW-0723">Serine/threonine-protein kinase</keyword>
<dbReference type="Proteomes" id="UP000642973">
    <property type="component" value="Unassembled WGS sequence"/>
</dbReference>
<feature type="non-terminal residue" evidence="7">
    <location>
        <position position="1"/>
    </location>
</feature>